<dbReference type="CDD" id="cd06261">
    <property type="entry name" value="TM_PBP2"/>
    <property type="match status" value="1"/>
</dbReference>
<keyword evidence="7" id="KW-0921">Nickel transport</keyword>
<evidence type="ECO:0000313" key="11">
    <source>
        <dbReference type="EMBL" id="RTX73510.1"/>
    </source>
</evidence>
<organism evidence="11 12">
    <name type="scientific">Mammaliicoccus sciuri</name>
    <name type="common">Staphylococcus sciuri</name>
    <dbReference type="NCBI Taxonomy" id="1296"/>
    <lineage>
        <taxon>Bacteria</taxon>
        <taxon>Bacillati</taxon>
        <taxon>Bacillota</taxon>
        <taxon>Bacilli</taxon>
        <taxon>Bacillales</taxon>
        <taxon>Staphylococcaceae</taxon>
        <taxon>Mammaliicoccus</taxon>
    </lineage>
</organism>
<evidence type="ECO:0000256" key="3">
    <source>
        <dbReference type="ARBA" id="ARBA00022475"/>
    </source>
</evidence>
<feature type="transmembrane region" description="Helical" evidence="9">
    <location>
        <begin position="182"/>
        <end position="207"/>
    </location>
</feature>
<dbReference type="GO" id="GO:0015675">
    <property type="term" value="P:nickel cation transport"/>
    <property type="evidence" value="ECO:0007669"/>
    <property type="project" value="UniProtKB-KW"/>
</dbReference>
<gene>
    <name evidence="11" type="ORF">CD117_05500</name>
</gene>
<dbReference type="PANTHER" id="PTHR43386:SF1">
    <property type="entry name" value="D,D-DIPEPTIDE TRANSPORT SYSTEM PERMEASE PROTEIN DDPC-RELATED"/>
    <property type="match status" value="1"/>
</dbReference>
<keyword evidence="4" id="KW-0533">Nickel</keyword>
<comment type="caution">
    <text evidence="11">The sequence shown here is derived from an EMBL/GenBank/DDBJ whole genome shotgun (WGS) entry which is preliminary data.</text>
</comment>
<comment type="similarity">
    <text evidence="9">Belongs to the binding-protein-dependent transport system permease family.</text>
</comment>
<dbReference type="RefSeq" id="WP_126477056.1">
    <property type="nucleotide sequence ID" value="NZ_RXWV01000027.1"/>
</dbReference>
<keyword evidence="6 9" id="KW-1133">Transmembrane helix</keyword>
<feature type="transmembrane region" description="Helical" evidence="9">
    <location>
        <begin position="97"/>
        <end position="120"/>
    </location>
</feature>
<keyword evidence="3" id="KW-1003">Cell membrane</keyword>
<dbReference type="PROSITE" id="PS50928">
    <property type="entry name" value="ABC_TM1"/>
    <property type="match status" value="1"/>
</dbReference>
<comment type="subcellular location">
    <subcellularLocation>
        <location evidence="1 9">Cell membrane</location>
        <topology evidence="1 9">Multi-pass membrane protein</topology>
    </subcellularLocation>
</comment>
<dbReference type="InterPro" id="IPR050366">
    <property type="entry name" value="BP-dependent_transpt_permease"/>
</dbReference>
<accession>A0AAJ4VIB2</accession>
<reference evidence="11 12" key="1">
    <citation type="submission" date="2018-10" db="EMBL/GenBank/DDBJ databases">
        <title>A collection Staphylococci species genome sequencing.</title>
        <authorList>
            <person name="Cole K."/>
        </authorList>
    </citation>
    <scope>NUCLEOTIDE SEQUENCE [LARGE SCALE GENOMIC DNA]</scope>
    <source>
        <strain evidence="12">NCTC 12218</strain>
    </source>
</reference>
<dbReference type="InterPro" id="IPR035906">
    <property type="entry name" value="MetI-like_sf"/>
</dbReference>
<feature type="domain" description="ABC transmembrane type-1" evidence="10">
    <location>
        <begin position="61"/>
        <end position="250"/>
    </location>
</feature>
<keyword evidence="8 9" id="KW-0472">Membrane</keyword>
<evidence type="ECO:0000256" key="9">
    <source>
        <dbReference type="RuleBase" id="RU363032"/>
    </source>
</evidence>
<dbReference type="SUPFAM" id="SSF161098">
    <property type="entry name" value="MetI-like"/>
    <property type="match status" value="1"/>
</dbReference>
<proteinExistence type="inferred from homology"/>
<dbReference type="Pfam" id="PF00528">
    <property type="entry name" value="BPD_transp_1"/>
    <property type="match status" value="1"/>
</dbReference>
<feature type="transmembrane region" description="Helical" evidence="9">
    <location>
        <begin position="7"/>
        <end position="26"/>
    </location>
</feature>
<evidence type="ECO:0000256" key="1">
    <source>
        <dbReference type="ARBA" id="ARBA00004651"/>
    </source>
</evidence>
<dbReference type="Proteomes" id="UP000274792">
    <property type="component" value="Unassembled WGS sequence"/>
</dbReference>
<dbReference type="Gene3D" id="1.10.3720.10">
    <property type="entry name" value="MetI-like"/>
    <property type="match status" value="1"/>
</dbReference>
<protein>
    <submittedName>
        <fullName evidence="11">ABC transporter permease</fullName>
    </submittedName>
</protein>
<dbReference type="GO" id="GO:0005886">
    <property type="term" value="C:plasma membrane"/>
    <property type="evidence" value="ECO:0007669"/>
    <property type="project" value="UniProtKB-SubCell"/>
</dbReference>
<keyword evidence="2 9" id="KW-0813">Transport</keyword>
<dbReference type="InterPro" id="IPR000515">
    <property type="entry name" value="MetI-like"/>
</dbReference>
<feature type="transmembrane region" description="Helical" evidence="9">
    <location>
        <begin position="227"/>
        <end position="246"/>
    </location>
</feature>
<dbReference type="AlphaFoldDB" id="A0AAJ4VIB2"/>
<evidence type="ECO:0000256" key="6">
    <source>
        <dbReference type="ARBA" id="ARBA00022989"/>
    </source>
</evidence>
<dbReference type="GO" id="GO:0055085">
    <property type="term" value="P:transmembrane transport"/>
    <property type="evidence" value="ECO:0007669"/>
    <property type="project" value="InterPro"/>
</dbReference>
<evidence type="ECO:0000313" key="12">
    <source>
        <dbReference type="Proteomes" id="UP000274792"/>
    </source>
</evidence>
<keyword evidence="7" id="KW-0406">Ion transport</keyword>
<evidence type="ECO:0000256" key="7">
    <source>
        <dbReference type="ARBA" id="ARBA00023112"/>
    </source>
</evidence>
<evidence type="ECO:0000256" key="4">
    <source>
        <dbReference type="ARBA" id="ARBA00022596"/>
    </source>
</evidence>
<feature type="transmembrane region" description="Helical" evidence="9">
    <location>
        <begin position="57"/>
        <end position="85"/>
    </location>
</feature>
<dbReference type="EMBL" id="RXWV01000027">
    <property type="protein sequence ID" value="RTX73510.1"/>
    <property type="molecule type" value="Genomic_DNA"/>
</dbReference>
<evidence type="ECO:0000256" key="2">
    <source>
        <dbReference type="ARBA" id="ARBA00022448"/>
    </source>
</evidence>
<evidence type="ECO:0000256" key="5">
    <source>
        <dbReference type="ARBA" id="ARBA00022692"/>
    </source>
</evidence>
<feature type="transmembrane region" description="Helical" evidence="9">
    <location>
        <begin position="126"/>
        <end position="143"/>
    </location>
</feature>
<evidence type="ECO:0000259" key="10">
    <source>
        <dbReference type="PROSITE" id="PS50928"/>
    </source>
</evidence>
<dbReference type="PANTHER" id="PTHR43386">
    <property type="entry name" value="OLIGOPEPTIDE TRANSPORT SYSTEM PERMEASE PROTEIN APPC"/>
    <property type="match status" value="1"/>
</dbReference>
<keyword evidence="5 9" id="KW-0812">Transmembrane</keyword>
<evidence type="ECO:0000256" key="8">
    <source>
        <dbReference type="ARBA" id="ARBA00023136"/>
    </source>
</evidence>
<name>A0AAJ4VIB2_MAMSC</name>
<sequence length="255" mass="27704">MTNKRLIIAVSLAVGVLLLCGIYVQMHGSETDAPLESPSLKHFLGTDQLGRDLLNRLILGSGVTLSLSAVVMIISVSIGLTLGMIAGIERKWMDKALMFIADMILAIPSFIIALVVLSLISNSTVGLILALTIAWVGRYLRYFRNLTRDIQKRPFISYAVLSGNSTVQTTITHTLPHLMSNILALITADIGKIILSISGLAFLGLGIKPPIPELGTILFDGKGYFNSAPWLFFFPGMLIGGYALLFQMLNKKITQ</sequence>